<name>A0A9N9JZZ7_9GLOM</name>
<dbReference type="Gene3D" id="3.30.70.270">
    <property type="match status" value="2"/>
</dbReference>
<dbReference type="SUPFAM" id="SSF56672">
    <property type="entry name" value="DNA/RNA polymerases"/>
    <property type="match status" value="1"/>
</dbReference>
<dbReference type="InterPro" id="IPR000477">
    <property type="entry name" value="RT_dom"/>
</dbReference>
<organism evidence="9 10">
    <name type="scientific">Dentiscutata erythropus</name>
    <dbReference type="NCBI Taxonomy" id="1348616"/>
    <lineage>
        <taxon>Eukaryota</taxon>
        <taxon>Fungi</taxon>
        <taxon>Fungi incertae sedis</taxon>
        <taxon>Mucoromycota</taxon>
        <taxon>Glomeromycotina</taxon>
        <taxon>Glomeromycetes</taxon>
        <taxon>Diversisporales</taxon>
        <taxon>Gigasporaceae</taxon>
        <taxon>Dentiscutata</taxon>
    </lineage>
</organism>
<dbReference type="EMBL" id="CAJVPY010034767">
    <property type="protein sequence ID" value="CAG8800349.1"/>
    <property type="molecule type" value="Genomic_DNA"/>
</dbReference>
<accession>A0A9N9JZZ7</accession>
<dbReference type="Gene3D" id="3.10.20.370">
    <property type="match status" value="1"/>
</dbReference>
<dbReference type="InterPro" id="IPR043128">
    <property type="entry name" value="Rev_trsase/Diguanyl_cyclase"/>
</dbReference>
<dbReference type="Pfam" id="PF17917">
    <property type="entry name" value="RT_RNaseH"/>
    <property type="match status" value="1"/>
</dbReference>
<evidence type="ECO:0000256" key="6">
    <source>
        <dbReference type="ARBA" id="ARBA00022801"/>
    </source>
</evidence>
<keyword evidence="2" id="KW-0808">Transferase</keyword>
<dbReference type="CDD" id="cd01647">
    <property type="entry name" value="RT_LTR"/>
    <property type="match status" value="1"/>
</dbReference>
<evidence type="ECO:0000313" key="9">
    <source>
        <dbReference type="EMBL" id="CAG8800349.1"/>
    </source>
</evidence>
<dbReference type="GO" id="GO:0003964">
    <property type="term" value="F:RNA-directed DNA polymerase activity"/>
    <property type="evidence" value="ECO:0007669"/>
    <property type="project" value="UniProtKB-KW"/>
</dbReference>
<dbReference type="InterPro" id="IPR050951">
    <property type="entry name" value="Retrovirus_Pol_polyprotein"/>
</dbReference>
<dbReference type="GO" id="GO:0004519">
    <property type="term" value="F:endonuclease activity"/>
    <property type="evidence" value="ECO:0007669"/>
    <property type="project" value="UniProtKB-KW"/>
</dbReference>
<evidence type="ECO:0000313" key="10">
    <source>
        <dbReference type="Proteomes" id="UP000789405"/>
    </source>
</evidence>
<evidence type="ECO:0000256" key="1">
    <source>
        <dbReference type="ARBA" id="ARBA00022670"/>
    </source>
</evidence>
<evidence type="ECO:0000256" key="3">
    <source>
        <dbReference type="ARBA" id="ARBA00022695"/>
    </source>
</evidence>
<reference evidence="9" key="1">
    <citation type="submission" date="2021-06" db="EMBL/GenBank/DDBJ databases">
        <authorList>
            <person name="Kallberg Y."/>
            <person name="Tangrot J."/>
            <person name="Rosling A."/>
        </authorList>
    </citation>
    <scope>NUCLEOTIDE SEQUENCE</scope>
    <source>
        <strain evidence="9">MA453B</strain>
    </source>
</reference>
<dbReference type="Gene3D" id="3.10.10.10">
    <property type="entry name" value="HIV Type 1 Reverse Transcriptase, subunit A, domain 1"/>
    <property type="match status" value="1"/>
</dbReference>
<comment type="caution">
    <text evidence="9">The sequence shown here is derived from an EMBL/GenBank/DDBJ whole genome shotgun (WGS) entry which is preliminary data.</text>
</comment>
<dbReference type="PROSITE" id="PS50878">
    <property type="entry name" value="RT_POL"/>
    <property type="match status" value="1"/>
</dbReference>
<sequence length="461" mass="53261">MEVSEELNDKQQKEAKDLIKKEKEIFAQSVEELGRTERTNHVIDTGDAAPIKQNAYRAAPGIKEFIKNEITQLKKRGLIRESQSPWSSPVVVVPKKGGKLRLCIDYRKLNAVTKKDSYPLPRVDDLLETFSKARWFSSLDLLSGYWQLPVNEKDKEKTAFVTSCGTYEFNVMPFGLCNAPASFQRLMDKILADEIGKFVVVYLDDINIYSENFDEHLDHISVIFKKLKESGLKLNFEKCTFFRSNICFLGHVVGRDGIKPDESKIEKVKNFPIPKTLRQLRGFIGLASYYRRFIKDFATIARPLHHLLKKNVEYKWNNDQNYAFESLKRHLITAPILRYPDFLKTFFIHTDASGSGLGAVLSQKDDDDKEFVVSYASRGLTLHEKNYAATELECLAILWAVEHFHHYYGLNPFVVITDHSALKWLKTSKLTGRRARWMLRLQPYDFTIQHRKGRKHSNADA</sequence>
<dbReference type="InterPro" id="IPR041373">
    <property type="entry name" value="RT_RNaseH"/>
</dbReference>
<dbReference type="FunFam" id="3.30.70.270:FF:000020">
    <property type="entry name" value="Transposon Tf2-6 polyprotein-like Protein"/>
    <property type="match status" value="1"/>
</dbReference>
<protein>
    <submittedName>
        <fullName evidence="9">12058_t:CDS:1</fullName>
    </submittedName>
</protein>
<feature type="domain" description="Reverse transcriptase" evidence="8">
    <location>
        <begin position="74"/>
        <end position="253"/>
    </location>
</feature>
<dbReference type="AlphaFoldDB" id="A0A9N9JZZ7"/>
<dbReference type="Pfam" id="PF00078">
    <property type="entry name" value="RVT_1"/>
    <property type="match status" value="1"/>
</dbReference>
<keyword evidence="10" id="KW-1185">Reference proteome</keyword>
<dbReference type="GO" id="GO:0008233">
    <property type="term" value="F:peptidase activity"/>
    <property type="evidence" value="ECO:0007669"/>
    <property type="project" value="UniProtKB-KW"/>
</dbReference>
<keyword evidence="3" id="KW-0548">Nucleotidyltransferase</keyword>
<dbReference type="PANTHER" id="PTHR37984">
    <property type="entry name" value="PROTEIN CBG26694"/>
    <property type="match status" value="1"/>
</dbReference>
<evidence type="ECO:0000256" key="7">
    <source>
        <dbReference type="ARBA" id="ARBA00022918"/>
    </source>
</evidence>
<proteinExistence type="predicted"/>
<dbReference type="FunFam" id="3.10.10.10:FF:000007">
    <property type="entry name" value="Retrovirus-related Pol polyprotein from transposon 17.6-like Protein"/>
    <property type="match status" value="1"/>
</dbReference>
<dbReference type="GO" id="GO:0006508">
    <property type="term" value="P:proteolysis"/>
    <property type="evidence" value="ECO:0007669"/>
    <property type="project" value="UniProtKB-KW"/>
</dbReference>
<keyword evidence="1" id="KW-0645">Protease</keyword>
<evidence type="ECO:0000256" key="5">
    <source>
        <dbReference type="ARBA" id="ARBA00022759"/>
    </source>
</evidence>
<keyword evidence="7" id="KW-0695">RNA-directed DNA polymerase</keyword>
<dbReference type="InterPro" id="IPR043502">
    <property type="entry name" value="DNA/RNA_pol_sf"/>
</dbReference>
<dbReference type="OrthoDB" id="5920460at2759"/>
<keyword evidence="6" id="KW-0378">Hydrolase</keyword>
<evidence type="ECO:0000256" key="2">
    <source>
        <dbReference type="ARBA" id="ARBA00022679"/>
    </source>
</evidence>
<evidence type="ECO:0000256" key="4">
    <source>
        <dbReference type="ARBA" id="ARBA00022722"/>
    </source>
</evidence>
<dbReference type="CDD" id="cd09274">
    <property type="entry name" value="RNase_HI_RT_Ty3"/>
    <property type="match status" value="1"/>
</dbReference>
<keyword evidence="4" id="KW-0540">Nuclease</keyword>
<dbReference type="PANTHER" id="PTHR37984:SF5">
    <property type="entry name" value="PROTEIN NYNRIN-LIKE"/>
    <property type="match status" value="1"/>
</dbReference>
<gene>
    <name evidence="9" type="ORF">DERYTH_LOCUS23246</name>
</gene>
<dbReference type="Proteomes" id="UP000789405">
    <property type="component" value="Unassembled WGS sequence"/>
</dbReference>
<evidence type="ECO:0000259" key="8">
    <source>
        <dbReference type="PROSITE" id="PS50878"/>
    </source>
</evidence>
<feature type="non-terminal residue" evidence="9">
    <location>
        <position position="461"/>
    </location>
</feature>
<keyword evidence="5" id="KW-0255">Endonuclease</keyword>
<dbReference type="FunFam" id="3.10.20.370:FF:000001">
    <property type="entry name" value="Retrovirus-related Pol polyprotein from transposon 17.6-like protein"/>
    <property type="match status" value="1"/>
</dbReference>